<proteinExistence type="predicted"/>
<name>A0A2M4D6L8_ANODA</name>
<dbReference type="EMBL" id="GGFL01008560">
    <property type="protein sequence ID" value="MBW72738.1"/>
    <property type="molecule type" value="Transcribed_RNA"/>
</dbReference>
<reference evidence="1" key="1">
    <citation type="submission" date="2018-01" db="EMBL/GenBank/DDBJ databases">
        <title>An insight into the sialome of Amazonian anophelines.</title>
        <authorList>
            <person name="Ribeiro J.M."/>
            <person name="Scarpassa V."/>
            <person name="Calvo E."/>
        </authorList>
    </citation>
    <scope>NUCLEOTIDE SEQUENCE</scope>
</reference>
<sequence length="158" mass="18574">MHFIGCAWHSTFAIHLFTVRLIYAKISFHPQRRFSVTTMIRSLPLRATLSNVRLIGLTRECRFYFSTTKGEMKKKTFVSANSQLAAHTIFIYTLQCSTFLLSNGFRERPVSVSRAGRQHNCVTYNLIYSTYQRAFFSCQHPDQRGLTYFLRPYYFKNK</sequence>
<organism evidence="1">
    <name type="scientific">Anopheles darlingi</name>
    <name type="common">Mosquito</name>
    <dbReference type="NCBI Taxonomy" id="43151"/>
    <lineage>
        <taxon>Eukaryota</taxon>
        <taxon>Metazoa</taxon>
        <taxon>Ecdysozoa</taxon>
        <taxon>Arthropoda</taxon>
        <taxon>Hexapoda</taxon>
        <taxon>Insecta</taxon>
        <taxon>Pterygota</taxon>
        <taxon>Neoptera</taxon>
        <taxon>Endopterygota</taxon>
        <taxon>Diptera</taxon>
        <taxon>Nematocera</taxon>
        <taxon>Culicoidea</taxon>
        <taxon>Culicidae</taxon>
        <taxon>Anophelinae</taxon>
        <taxon>Anopheles</taxon>
    </lineage>
</organism>
<protein>
    <submittedName>
        <fullName evidence="1">Putative secreted protein</fullName>
    </submittedName>
</protein>
<dbReference type="AlphaFoldDB" id="A0A2M4D6L8"/>
<evidence type="ECO:0000313" key="1">
    <source>
        <dbReference type="EMBL" id="MBW72738.1"/>
    </source>
</evidence>
<accession>A0A2M4D6L8</accession>